<dbReference type="GO" id="GO:0005886">
    <property type="term" value="C:plasma membrane"/>
    <property type="evidence" value="ECO:0007669"/>
    <property type="project" value="TreeGrafter"/>
</dbReference>
<proteinExistence type="predicted"/>
<dbReference type="GeneID" id="105267274"/>
<keyword evidence="1" id="KW-1133">Transmembrane helix</keyword>
<dbReference type="KEGG" id="fas:105267274"/>
<dbReference type="Proteomes" id="UP000694866">
    <property type="component" value="Unplaced"/>
</dbReference>
<dbReference type="PRINTS" id="PR01210">
    <property type="entry name" value="GGTRANSPTASE"/>
</dbReference>
<dbReference type="AlphaFoldDB" id="A0A0C9Q842"/>
<sequence length="509" mass="55350">MEGCCDVCQVTSGPSEYDVYNQSENCPLTGDQTSKCRGSSCVWRLRIFTTCLAVMCLVMIVYLVYLHSLLRTSKDFFDHGAVAADNANCSRIGTEILKNGGNAVDAAIGAMLCMTVVAPHKTGLGGGGIAIVYTGKEDTQPLVVDFATNTISGVLAPAKIRIPAVIRGLESLHTLKSSFPWRKIVEPAEILAKEGFVITEDFFEELSRAKDHGMMFEYLEPGEKLKLPLLGETLEAIKNQGSQSFYNGSIATKFLRDEFHESREDFLAELANYQPLEGKGNSSEFYGHVIYAPEHAQSFFSAVERVEHLRIQEEMVGSLDSQLAVAKALVATNVEDHDIEQERYTAVVAVDSTRNFVSILTGLSAPLGLGHMTGAGFLLDTISTGNNLHALTPIIFHLSKDPVQFSGALGADDPILATEILSNLVLNKLNLSTAIETQRYYRLSDGVLVEPRGRYSLNESLSIEISNLIPGSSTDLSQYVKSVNAIVKQGDSLSSHSDSRGGGVAFRYK</sequence>
<dbReference type="GO" id="GO:0036374">
    <property type="term" value="F:glutathione hydrolase activity"/>
    <property type="evidence" value="ECO:0007669"/>
    <property type="project" value="InterPro"/>
</dbReference>
<evidence type="ECO:0000313" key="4">
    <source>
        <dbReference type="EMBL" id="JAG80131.1"/>
    </source>
</evidence>
<dbReference type="SUPFAM" id="SSF56235">
    <property type="entry name" value="N-terminal nucleophile aminohydrolases (Ntn hydrolases)"/>
    <property type="match status" value="1"/>
</dbReference>
<reference evidence="6" key="2">
    <citation type="submission" date="2025-04" db="UniProtKB">
        <authorList>
            <consortium name="RefSeq"/>
        </authorList>
    </citation>
    <scope>IDENTIFICATION</scope>
    <source>
        <strain evidence="6">USDA-PBARC FA_bdor</strain>
        <tissue evidence="6">Whole organism</tissue>
    </source>
</reference>
<dbReference type="Pfam" id="PF01019">
    <property type="entry name" value="G_glu_transpept"/>
    <property type="match status" value="1"/>
</dbReference>
<dbReference type="InterPro" id="IPR029055">
    <property type="entry name" value="Ntn_hydrolases_N"/>
</dbReference>
<accession>A0A0C9Q842</accession>
<dbReference type="RefSeq" id="XP_011304307.1">
    <property type="nucleotide sequence ID" value="XM_011306005.1"/>
</dbReference>
<accession>A0A9R1T7E7</accession>
<protein>
    <submittedName>
        <fullName evidence="3">GGT1_0 protein</fullName>
    </submittedName>
    <submittedName>
        <fullName evidence="2">GGT1_1 protein</fullName>
    </submittedName>
    <submittedName>
        <fullName evidence="4">GGT1_2 protein</fullName>
    </submittedName>
    <submittedName>
        <fullName evidence="6">Gamma-glutamyltranspeptidase 1</fullName>
    </submittedName>
</protein>
<dbReference type="OrthoDB" id="9977870at2759"/>
<organism evidence="3">
    <name type="scientific">Fopius arisanus</name>
    <dbReference type="NCBI Taxonomy" id="64838"/>
    <lineage>
        <taxon>Eukaryota</taxon>
        <taxon>Metazoa</taxon>
        <taxon>Ecdysozoa</taxon>
        <taxon>Arthropoda</taxon>
        <taxon>Hexapoda</taxon>
        <taxon>Insecta</taxon>
        <taxon>Pterygota</taxon>
        <taxon>Neoptera</taxon>
        <taxon>Endopterygota</taxon>
        <taxon>Hymenoptera</taxon>
        <taxon>Apocrita</taxon>
        <taxon>Ichneumonoidea</taxon>
        <taxon>Braconidae</taxon>
        <taxon>Opiinae</taxon>
        <taxon>Fopius</taxon>
    </lineage>
</organism>
<evidence type="ECO:0000313" key="2">
    <source>
        <dbReference type="EMBL" id="JAG80129.1"/>
    </source>
</evidence>
<evidence type="ECO:0000313" key="6">
    <source>
        <dbReference type="RefSeq" id="XP_011304307.1"/>
    </source>
</evidence>
<dbReference type="InterPro" id="IPR000101">
    <property type="entry name" value="GGT_peptidase"/>
</dbReference>
<evidence type="ECO:0000256" key="1">
    <source>
        <dbReference type="SAM" id="Phobius"/>
    </source>
</evidence>
<dbReference type="PANTHER" id="PTHR11686">
    <property type="entry name" value="GAMMA GLUTAMYL TRANSPEPTIDASE"/>
    <property type="match status" value="1"/>
</dbReference>
<dbReference type="PANTHER" id="PTHR11686:SF9">
    <property type="entry name" value="RE13973P"/>
    <property type="match status" value="1"/>
</dbReference>
<evidence type="ECO:0000313" key="5">
    <source>
        <dbReference type="Proteomes" id="UP000694866"/>
    </source>
</evidence>
<name>A0A0C9Q842_9HYME</name>
<feature type="transmembrane region" description="Helical" evidence="1">
    <location>
        <begin position="45"/>
        <end position="65"/>
    </location>
</feature>
<keyword evidence="5" id="KW-1185">Reference proteome</keyword>
<dbReference type="GO" id="GO:0006751">
    <property type="term" value="P:glutathione catabolic process"/>
    <property type="evidence" value="ECO:0007669"/>
    <property type="project" value="InterPro"/>
</dbReference>
<dbReference type="EMBL" id="GBYB01010363">
    <property type="protein sequence ID" value="JAG80130.1"/>
    <property type="molecule type" value="Transcribed_RNA"/>
</dbReference>
<dbReference type="Gene3D" id="3.60.20.40">
    <property type="match status" value="1"/>
</dbReference>
<keyword evidence="1" id="KW-0472">Membrane</keyword>
<gene>
    <name evidence="3" type="primary">GGT1_0</name>
    <name evidence="2" type="synonym">GGT1_1</name>
    <name evidence="4" type="synonym">GGT1_2</name>
    <name evidence="6" type="synonym">LOC105267274</name>
    <name evidence="2" type="ORF">g.49665</name>
    <name evidence="3" type="ORF">g.49673</name>
    <name evidence="4" type="ORF">g.49677</name>
</gene>
<dbReference type="InterPro" id="IPR043137">
    <property type="entry name" value="GGT_ssub_C"/>
</dbReference>
<evidence type="ECO:0000313" key="3">
    <source>
        <dbReference type="EMBL" id="JAG80130.1"/>
    </source>
</evidence>
<keyword evidence="1" id="KW-0812">Transmembrane</keyword>
<dbReference type="EMBL" id="GBYB01010362">
    <property type="protein sequence ID" value="JAG80129.1"/>
    <property type="molecule type" value="Transcribed_RNA"/>
</dbReference>
<dbReference type="EMBL" id="GBYB01010364">
    <property type="protein sequence ID" value="JAG80131.1"/>
    <property type="molecule type" value="Transcribed_RNA"/>
</dbReference>
<reference evidence="3" key="1">
    <citation type="submission" date="2015-01" db="EMBL/GenBank/DDBJ databases">
        <title>Transcriptome Assembly of Fopius arisanus.</title>
        <authorList>
            <person name="Geib S."/>
        </authorList>
    </citation>
    <scope>NUCLEOTIDE SEQUENCE</scope>
</reference>